<dbReference type="OrthoDB" id="39186at2759"/>
<keyword evidence="3" id="KW-0813">Transport</keyword>
<comment type="caution">
    <text evidence="10">The sequence shown here is derived from an EMBL/GenBank/DDBJ whole genome shotgun (WGS) entry which is preliminary data.</text>
</comment>
<comment type="similarity">
    <text evidence="2">Belongs to the ammonia transporter channel (TC 1.A.11.2) family.</text>
</comment>
<keyword evidence="4 8" id="KW-0812">Transmembrane</keyword>
<dbReference type="GO" id="GO:0005886">
    <property type="term" value="C:plasma membrane"/>
    <property type="evidence" value="ECO:0007669"/>
    <property type="project" value="TreeGrafter"/>
</dbReference>
<keyword evidence="7" id="KW-0924">Ammonia transport</keyword>
<feature type="transmembrane region" description="Helical" evidence="8">
    <location>
        <begin position="86"/>
        <end position="107"/>
    </location>
</feature>
<feature type="transmembrane region" description="Helical" evidence="8">
    <location>
        <begin position="57"/>
        <end position="79"/>
    </location>
</feature>
<evidence type="ECO:0000259" key="9">
    <source>
        <dbReference type="Pfam" id="PF00909"/>
    </source>
</evidence>
<evidence type="ECO:0000256" key="5">
    <source>
        <dbReference type="ARBA" id="ARBA00022989"/>
    </source>
</evidence>
<dbReference type="Pfam" id="PF00909">
    <property type="entry name" value="Ammonium_transp"/>
    <property type="match status" value="1"/>
</dbReference>
<keyword evidence="6 8" id="KW-0472">Membrane</keyword>
<feature type="transmembrane region" description="Helical" evidence="8">
    <location>
        <begin position="127"/>
        <end position="151"/>
    </location>
</feature>
<dbReference type="PANTHER" id="PTHR11730">
    <property type="entry name" value="AMMONIUM TRANSPORTER"/>
    <property type="match status" value="1"/>
</dbReference>
<evidence type="ECO:0000256" key="4">
    <source>
        <dbReference type="ARBA" id="ARBA00022692"/>
    </source>
</evidence>
<reference evidence="10" key="1">
    <citation type="submission" date="2020-06" db="EMBL/GenBank/DDBJ databases">
        <authorList>
            <consortium name="Plant Systems Biology data submission"/>
        </authorList>
    </citation>
    <scope>NUCLEOTIDE SEQUENCE</scope>
    <source>
        <strain evidence="10">D6</strain>
    </source>
</reference>
<dbReference type="InterPro" id="IPR018047">
    <property type="entry name" value="Ammonium_transpt_CS"/>
</dbReference>
<evidence type="ECO:0000313" key="10">
    <source>
        <dbReference type="EMBL" id="CAB9503540.1"/>
    </source>
</evidence>
<feature type="domain" description="Ammonium transporter AmtB-like" evidence="9">
    <location>
        <begin position="1"/>
        <end position="398"/>
    </location>
</feature>
<dbReference type="InterPro" id="IPR024041">
    <property type="entry name" value="NH4_transpt_AmtB-like_dom"/>
</dbReference>
<protein>
    <submittedName>
        <fullName evidence="10">Ammonium transporter 1 member</fullName>
    </submittedName>
</protein>
<evidence type="ECO:0000256" key="6">
    <source>
        <dbReference type="ARBA" id="ARBA00023136"/>
    </source>
</evidence>
<evidence type="ECO:0000256" key="1">
    <source>
        <dbReference type="ARBA" id="ARBA00004141"/>
    </source>
</evidence>
<evidence type="ECO:0000313" key="11">
    <source>
        <dbReference type="Proteomes" id="UP001153069"/>
    </source>
</evidence>
<dbReference type="AlphaFoldDB" id="A0A9N8DN24"/>
<dbReference type="Gene3D" id="1.10.3430.10">
    <property type="entry name" value="Ammonium transporter AmtB like domains"/>
    <property type="match status" value="1"/>
</dbReference>
<dbReference type="GO" id="GO:0097272">
    <property type="term" value="P:ammonium homeostasis"/>
    <property type="evidence" value="ECO:0007669"/>
    <property type="project" value="TreeGrafter"/>
</dbReference>
<dbReference type="PROSITE" id="PS01219">
    <property type="entry name" value="AMMONIUM_TRANSP"/>
    <property type="match status" value="1"/>
</dbReference>
<dbReference type="Proteomes" id="UP001153069">
    <property type="component" value="Unassembled WGS sequence"/>
</dbReference>
<feature type="transmembrane region" description="Helical" evidence="8">
    <location>
        <begin position="245"/>
        <end position="266"/>
    </location>
</feature>
<evidence type="ECO:0000256" key="2">
    <source>
        <dbReference type="ARBA" id="ARBA00005887"/>
    </source>
</evidence>
<evidence type="ECO:0000256" key="7">
    <source>
        <dbReference type="ARBA" id="ARBA00023177"/>
    </source>
</evidence>
<feature type="transmembrane region" description="Helical" evidence="8">
    <location>
        <begin position="272"/>
        <end position="294"/>
    </location>
</feature>
<feature type="transmembrane region" description="Helical" evidence="8">
    <location>
        <begin position="211"/>
        <end position="233"/>
    </location>
</feature>
<evidence type="ECO:0000256" key="3">
    <source>
        <dbReference type="ARBA" id="ARBA00022448"/>
    </source>
</evidence>
<dbReference type="GO" id="GO:0008519">
    <property type="term" value="F:ammonium channel activity"/>
    <property type="evidence" value="ECO:0007669"/>
    <property type="project" value="InterPro"/>
</dbReference>
<organism evidence="10 11">
    <name type="scientific">Seminavis robusta</name>
    <dbReference type="NCBI Taxonomy" id="568900"/>
    <lineage>
        <taxon>Eukaryota</taxon>
        <taxon>Sar</taxon>
        <taxon>Stramenopiles</taxon>
        <taxon>Ochrophyta</taxon>
        <taxon>Bacillariophyta</taxon>
        <taxon>Bacillariophyceae</taxon>
        <taxon>Bacillariophycidae</taxon>
        <taxon>Naviculales</taxon>
        <taxon>Naviculaceae</taxon>
        <taxon>Seminavis</taxon>
    </lineage>
</organism>
<gene>
    <name evidence="10" type="ORF">SEMRO_169_G074990.1</name>
</gene>
<feature type="transmembrane region" description="Helical" evidence="8">
    <location>
        <begin position="350"/>
        <end position="378"/>
    </location>
</feature>
<dbReference type="InterPro" id="IPR029020">
    <property type="entry name" value="Ammonium/urea_transptr"/>
</dbReference>
<name>A0A9N8DN24_9STRA</name>
<proteinExistence type="inferred from homology"/>
<comment type="subcellular location">
    <subcellularLocation>
        <location evidence="1">Membrane</location>
        <topology evidence="1">Multi-pass membrane protein</topology>
    </subcellularLocation>
</comment>
<keyword evidence="5 8" id="KW-1133">Transmembrane helix</keyword>
<sequence length="438" mass="47362">MLKNLLDAAGAALAYFCFGYGFAFGGDHSRSTLREGASTTATFMGLDNFFGTGDMDLAFFFFQYTFSAATVTIVAGTLAERCQMMAYLCYSLFLTGFVYPIVAHAIWSTHGFLSATLSEPFLGVGVIDFSGSGAVHFTGATTALYAALILGSRRGRFYDVTTGEELEKPKPFPGHSVSLQMLGGFILWFGWYGFNPGTALLLDDNPYQAQIGALCAVNTFLASGGGCVSSLIVSIIAHYRETGDVAFDLMAAMNGSLTGLVSITAGCATLEPWAALVTGLVAGSLYPLGSHLLVRCKIDDAVDAIPVHGFGGSWGLLSVGLLASPERLRQAYGHGDHPGLFYSFASSPDARLLACQICGILFIFGWTLVTMLPFFIWLNFMGWFRTGSIQELVGLDVTYNLNADEEQDLDADDEGQRYHDAYERYRQVMRQEHAKEAD</sequence>
<accession>A0A9N8DN24</accession>
<feature type="transmembrane region" description="Helical" evidence="8">
    <location>
        <begin position="172"/>
        <end position="191"/>
    </location>
</feature>
<dbReference type="PANTHER" id="PTHR11730:SF6">
    <property type="entry name" value="AMMONIUM TRANSPORTER"/>
    <property type="match status" value="1"/>
</dbReference>
<evidence type="ECO:0000256" key="8">
    <source>
        <dbReference type="SAM" id="Phobius"/>
    </source>
</evidence>
<dbReference type="SUPFAM" id="SSF111352">
    <property type="entry name" value="Ammonium transporter"/>
    <property type="match status" value="1"/>
</dbReference>
<dbReference type="EMBL" id="CAICTM010000168">
    <property type="protein sequence ID" value="CAB9503540.1"/>
    <property type="molecule type" value="Genomic_DNA"/>
</dbReference>
<keyword evidence="11" id="KW-1185">Reference proteome</keyword>